<dbReference type="RefSeq" id="WP_147192878.1">
    <property type="nucleotide sequence ID" value="NZ_CP042435.1"/>
</dbReference>
<dbReference type="Proteomes" id="UP000321533">
    <property type="component" value="Chromosome"/>
</dbReference>
<name>A0A5B8VG63_9BACT</name>
<keyword evidence="1" id="KW-0812">Transmembrane</keyword>
<evidence type="ECO:0000313" key="2">
    <source>
        <dbReference type="EMBL" id="QEC70002.1"/>
    </source>
</evidence>
<keyword evidence="3" id="KW-1185">Reference proteome</keyword>
<dbReference type="KEGG" id="pgin:FRZ67_22870"/>
<organism evidence="2 3">
    <name type="scientific">Panacibacter ginsenosidivorans</name>
    <dbReference type="NCBI Taxonomy" id="1813871"/>
    <lineage>
        <taxon>Bacteria</taxon>
        <taxon>Pseudomonadati</taxon>
        <taxon>Bacteroidota</taxon>
        <taxon>Chitinophagia</taxon>
        <taxon>Chitinophagales</taxon>
        <taxon>Chitinophagaceae</taxon>
        <taxon>Panacibacter</taxon>
    </lineage>
</organism>
<dbReference type="EMBL" id="CP042435">
    <property type="protein sequence ID" value="QEC70002.1"/>
    <property type="molecule type" value="Genomic_DNA"/>
</dbReference>
<protein>
    <submittedName>
        <fullName evidence="2">PorT family protein</fullName>
    </submittedName>
</protein>
<proteinExistence type="predicted"/>
<dbReference type="OrthoDB" id="1523584at2"/>
<reference evidence="2 3" key="1">
    <citation type="journal article" date="2016" name="Int. J. Syst. Evol. Microbiol.">
        <title>Panacibacter ginsenosidivorans gen. nov., sp. nov., with ginsenoside converting activity isolated from soil of a ginseng field.</title>
        <authorList>
            <person name="Siddiqi M.Z."/>
            <person name="Muhammad Shafi S."/>
            <person name="Choi K.D."/>
            <person name="Im W.T."/>
        </authorList>
    </citation>
    <scope>NUCLEOTIDE SEQUENCE [LARGE SCALE GENOMIC DNA]</scope>
    <source>
        <strain evidence="2 3">Gsoil1550</strain>
    </source>
</reference>
<dbReference type="AlphaFoldDB" id="A0A5B8VG63"/>
<keyword evidence="1" id="KW-1133">Transmembrane helix</keyword>
<evidence type="ECO:0000313" key="3">
    <source>
        <dbReference type="Proteomes" id="UP000321533"/>
    </source>
</evidence>
<evidence type="ECO:0000256" key="1">
    <source>
        <dbReference type="SAM" id="Phobius"/>
    </source>
</evidence>
<sequence length="401" mass="45264">MPQINENIDELFRKAAEDYPLKTGVPDWEDMRKKLSSKNAAAGNSFRLQLLQQSVAVILFLLVPFVIANYSFKQNEIIINNNSEHDSNHGKEALLSATSSERVVNNLQQDEQRFSVKNIFNGRHVVYQAGSVGQNIITKANTQKDLSLVFINSPVNITSTIMPQMELNAKSTMDIINTSDEMINTKKQAVIESSNKKRMFNITLSKPKNLYAGFMVSPELSNVKQQAFEKPGLNFGFLMGYNFSSRLQAEVAVIKARKYYHTDGKYAEPNSIRHDESQITGINVFCSVTEIPVTVHYTFNDNGNSKFFASAGTVSNIVHRERYNYEYKKNGEERDGFKKYNKSVENLFSNIQLSAGYEKKIGAIGTIRIEPYYRIPLNGIGRSNLPVTSTGINIGLIKYFK</sequence>
<gene>
    <name evidence="2" type="ORF">FRZ67_22870</name>
</gene>
<accession>A0A5B8VG63</accession>
<feature type="transmembrane region" description="Helical" evidence="1">
    <location>
        <begin position="55"/>
        <end position="72"/>
    </location>
</feature>
<keyword evidence="1" id="KW-0472">Membrane</keyword>